<feature type="non-terminal residue" evidence="8">
    <location>
        <position position="1"/>
    </location>
</feature>
<feature type="compositionally biased region" description="Low complexity" evidence="7">
    <location>
        <begin position="394"/>
        <end position="411"/>
    </location>
</feature>
<dbReference type="eggNOG" id="ENOG502RUMA">
    <property type="taxonomic scope" value="Eukaryota"/>
</dbReference>
<dbReference type="Proteomes" id="UP000266841">
    <property type="component" value="Unassembled WGS sequence"/>
</dbReference>
<evidence type="ECO:0000256" key="4">
    <source>
        <dbReference type="ARBA" id="ARBA00022737"/>
    </source>
</evidence>
<feature type="region of interest" description="Disordered" evidence="7">
    <location>
        <begin position="269"/>
        <end position="442"/>
    </location>
</feature>
<keyword evidence="9" id="KW-1185">Reference proteome</keyword>
<dbReference type="PANTHER" id="PTHR44826">
    <property type="entry name" value="SPORE COAT PROTEIN SP85"/>
    <property type="match status" value="1"/>
</dbReference>
<evidence type="ECO:0000256" key="6">
    <source>
        <dbReference type="ARBA" id="ARBA00045806"/>
    </source>
</evidence>
<evidence type="ECO:0000256" key="7">
    <source>
        <dbReference type="SAM" id="MobiDB-lite"/>
    </source>
</evidence>
<feature type="compositionally biased region" description="Polar residues" evidence="7">
    <location>
        <begin position="412"/>
        <end position="422"/>
    </location>
</feature>
<feature type="compositionally biased region" description="Low complexity" evidence="7">
    <location>
        <begin position="340"/>
        <end position="379"/>
    </location>
</feature>
<dbReference type="PANTHER" id="PTHR44826:SF3">
    <property type="entry name" value="SPORE COAT PROTEIN SP85"/>
    <property type="match status" value="1"/>
</dbReference>
<evidence type="ECO:0000313" key="9">
    <source>
        <dbReference type="Proteomes" id="UP000266841"/>
    </source>
</evidence>
<accession>K0TDZ0</accession>
<protein>
    <recommendedName>
        <fullName evidence="2">Circumsporozoite protein</fullName>
    </recommendedName>
</protein>
<comment type="similarity">
    <text evidence="1">Belongs to the plasmodium circumsporozoite protein family.</text>
</comment>
<comment type="caution">
    <text evidence="8">The sequence shown here is derived from an EMBL/GenBank/DDBJ whole genome shotgun (WGS) entry which is preliminary data.</text>
</comment>
<gene>
    <name evidence="8" type="ORF">THAOC_06871</name>
</gene>
<evidence type="ECO:0000256" key="1">
    <source>
        <dbReference type="ARBA" id="ARBA00006241"/>
    </source>
</evidence>
<sequence>FGHGEESRGPVRGGASVWTLRESALVRHSGRFSTVTLQGGAQELIGGRGSIELVEAVLEHSPEWNLDDNLLAKAVLAAERGRRIPRPQEVLICSQWDGKWVGMGAARSIRVALAIAGLLSTTTKIQRAAATESDPAIFLGVSNPAMYEGAGAAQDNSGTPIPYDVASSVYSAADLGASNNAAGCKAQCEGAYPGNIGVTLIGFSWYDDTLLVDGTASGGLDANNYCICYVKDGAQTTSFGSVTGAYGDVEGAGMYGWSYCYNCVSEQPSSQPSGQPSSMPSENPSISAQPSSQPSQNPSISAQPSSQPSQNPSISAEPSSQPSQNPSISAEPSSQPSENPSISTQPSSQPSSAPSSQPSAIPSALPSSIPSSLPSTIPSNVPSQQPSAIPSAQPSRMPSSEPSREPSSIPSNAPSSQPSSVPSEMPSCTPSSQPTPPEETFLFYPDWSATGEGCKNDGEEPSYMSANPNDYMTSTLDSCCRTFFDWNYNVCMGLLPGICARALFYPVGLLGHERMFASLYHQVKSNRRKSNLPTVIGLGGLEYRLYMNNAPEIWMFETINDCCKYNFNYKLEECLGIAGAAAGPTPGSTNWYPDWENTDHVCKNDGNEPAYMAMNPSQWMHSTQLSCCETNYDWNFDSCLAYGSAPSPTSAGSAKFYMDWSTSKCVQDCEGGAPCGGIAEFWDVLYNSRATCCAEK</sequence>
<keyword evidence="3" id="KW-0748">Sporozoite</keyword>
<dbReference type="InterPro" id="IPR051860">
    <property type="entry name" value="Plasmodium_CSP_Invasion"/>
</dbReference>
<name>K0TDZ0_THAOC</name>
<proteinExistence type="inferred from homology"/>
<dbReference type="EMBL" id="AGNL01006944">
    <property type="protein sequence ID" value="EJK71666.1"/>
    <property type="molecule type" value="Genomic_DNA"/>
</dbReference>
<evidence type="ECO:0000256" key="2">
    <source>
        <dbReference type="ARBA" id="ARBA00021911"/>
    </source>
</evidence>
<dbReference type="AlphaFoldDB" id="K0TDZ0"/>
<evidence type="ECO:0000256" key="3">
    <source>
        <dbReference type="ARBA" id="ARBA00022522"/>
    </source>
</evidence>
<comment type="function">
    <text evidence="6">Essential sporozoite protein. In the mosquito vector, required for sporozoite development in the oocyst, migration through the vector hemolymph and entry into the vector salivary glands. In the vertebrate host, required for sporozoite migration through the host dermis and infection of host hepatocytes. Binds to highly sulfated heparan sulfate proteoglycans (HSPGs) on the surface of host hepatocytes.</text>
</comment>
<feature type="compositionally biased region" description="Low complexity" evidence="7">
    <location>
        <begin position="269"/>
        <end position="330"/>
    </location>
</feature>
<feature type="compositionally biased region" description="Polar residues" evidence="7">
    <location>
        <begin position="380"/>
        <end position="393"/>
    </location>
</feature>
<organism evidence="8 9">
    <name type="scientific">Thalassiosira oceanica</name>
    <name type="common">Marine diatom</name>
    <dbReference type="NCBI Taxonomy" id="159749"/>
    <lineage>
        <taxon>Eukaryota</taxon>
        <taxon>Sar</taxon>
        <taxon>Stramenopiles</taxon>
        <taxon>Ochrophyta</taxon>
        <taxon>Bacillariophyta</taxon>
        <taxon>Coscinodiscophyceae</taxon>
        <taxon>Thalassiosirophycidae</taxon>
        <taxon>Thalassiosirales</taxon>
        <taxon>Thalassiosiraceae</taxon>
        <taxon>Thalassiosira</taxon>
    </lineage>
</organism>
<comment type="function">
    <text evidence="5">In the vertebrate host, binds to highly sulfated heparan sulfate proteoglycans (HSPGs) on the surface of host hepatocytes and is required for sporozoite invasion of the host hepatocytes.</text>
</comment>
<keyword evidence="4" id="KW-0677">Repeat</keyword>
<evidence type="ECO:0000256" key="5">
    <source>
        <dbReference type="ARBA" id="ARBA00033726"/>
    </source>
</evidence>
<reference evidence="8 9" key="1">
    <citation type="journal article" date="2012" name="Genome Biol.">
        <title>Genome and low-iron response of an oceanic diatom adapted to chronic iron limitation.</title>
        <authorList>
            <person name="Lommer M."/>
            <person name="Specht M."/>
            <person name="Roy A.S."/>
            <person name="Kraemer L."/>
            <person name="Andreson R."/>
            <person name="Gutowska M.A."/>
            <person name="Wolf J."/>
            <person name="Bergner S.V."/>
            <person name="Schilhabel M.B."/>
            <person name="Klostermeier U.C."/>
            <person name="Beiko R.G."/>
            <person name="Rosenstiel P."/>
            <person name="Hippler M."/>
            <person name="Laroche J."/>
        </authorList>
    </citation>
    <scope>NUCLEOTIDE SEQUENCE [LARGE SCALE GENOMIC DNA]</scope>
    <source>
        <strain evidence="8 9">CCMP1005</strain>
    </source>
</reference>
<evidence type="ECO:0000313" key="8">
    <source>
        <dbReference type="EMBL" id="EJK71666.1"/>
    </source>
</evidence>